<comment type="caution">
    <text evidence="10">The sequence shown here is derived from an EMBL/GenBank/DDBJ whole genome shotgun (WGS) entry which is preliminary data.</text>
</comment>
<dbReference type="GO" id="GO:0051301">
    <property type="term" value="P:cell division"/>
    <property type="evidence" value="ECO:0007669"/>
    <property type="project" value="UniProtKB-KW"/>
</dbReference>
<keyword evidence="2" id="KW-1003">Cell membrane</keyword>
<dbReference type="InterPro" id="IPR050487">
    <property type="entry name" value="FtsQ_DivIB"/>
</dbReference>
<dbReference type="InterPro" id="IPR034746">
    <property type="entry name" value="POTRA"/>
</dbReference>
<dbReference type="PROSITE" id="PS51779">
    <property type="entry name" value="POTRA"/>
    <property type="match status" value="1"/>
</dbReference>
<accession>A0ABV3SX21</accession>
<organism evidence="10 11">
    <name type="scientific">Nocardioides eburneus</name>
    <dbReference type="NCBI Taxonomy" id="3231482"/>
    <lineage>
        <taxon>Bacteria</taxon>
        <taxon>Bacillati</taxon>
        <taxon>Actinomycetota</taxon>
        <taxon>Actinomycetes</taxon>
        <taxon>Propionibacteriales</taxon>
        <taxon>Nocardioidaceae</taxon>
        <taxon>Nocardioides</taxon>
    </lineage>
</organism>
<keyword evidence="6 8" id="KW-0472">Membrane</keyword>
<dbReference type="Pfam" id="PF03799">
    <property type="entry name" value="FtsQ_DivIB_C"/>
    <property type="match status" value="1"/>
</dbReference>
<keyword evidence="5 8" id="KW-1133">Transmembrane helix</keyword>
<feature type="transmembrane region" description="Helical" evidence="8">
    <location>
        <begin position="38"/>
        <end position="62"/>
    </location>
</feature>
<keyword evidence="3 10" id="KW-0132">Cell division</keyword>
<protein>
    <submittedName>
        <fullName evidence="10">Cell division protein FtsQ/DivIB</fullName>
    </submittedName>
</protein>
<dbReference type="InterPro" id="IPR005548">
    <property type="entry name" value="Cell_div_FtsQ/DivIB_C"/>
</dbReference>
<evidence type="ECO:0000313" key="10">
    <source>
        <dbReference type="EMBL" id="MEX0427486.1"/>
    </source>
</evidence>
<evidence type="ECO:0000256" key="1">
    <source>
        <dbReference type="ARBA" id="ARBA00004370"/>
    </source>
</evidence>
<evidence type="ECO:0000256" key="5">
    <source>
        <dbReference type="ARBA" id="ARBA00022989"/>
    </source>
</evidence>
<keyword evidence="11" id="KW-1185">Reference proteome</keyword>
<evidence type="ECO:0000256" key="4">
    <source>
        <dbReference type="ARBA" id="ARBA00022692"/>
    </source>
</evidence>
<proteinExistence type="predicted"/>
<name>A0ABV3SX21_9ACTN</name>
<dbReference type="RefSeq" id="WP_367992914.1">
    <property type="nucleotide sequence ID" value="NZ_JBFPJR010000010.1"/>
</dbReference>
<sequence>MRRLRRAEPAAVSDTAEVDAATLRSRRRFARRQWRRRFLAWKWVIVLLLVIVLLCVAIWAAYFSRWLQVKGADIEGDHAMATPTLVEKFADVPVGDPLITADLAGVRLRILANLPVVKSVDVSREWPDRILIKITERKPVAVVSIGGRLRALDDTGAVFWHYAKAPAGLPRVTSSAGTDSEALSEAAKVAAALPADLARRVDHVAVATVDDISLSLRDGRTVVWGGAADSTTKAKVLVAVLKSNPDAGKYDVSVPGQPVVSPGR</sequence>
<evidence type="ECO:0000256" key="8">
    <source>
        <dbReference type="SAM" id="Phobius"/>
    </source>
</evidence>
<evidence type="ECO:0000256" key="7">
    <source>
        <dbReference type="ARBA" id="ARBA00023306"/>
    </source>
</evidence>
<evidence type="ECO:0000313" key="11">
    <source>
        <dbReference type="Proteomes" id="UP001556631"/>
    </source>
</evidence>
<evidence type="ECO:0000256" key="3">
    <source>
        <dbReference type="ARBA" id="ARBA00022618"/>
    </source>
</evidence>
<keyword evidence="4 8" id="KW-0812">Transmembrane</keyword>
<evidence type="ECO:0000256" key="6">
    <source>
        <dbReference type="ARBA" id="ARBA00023136"/>
    </source>
</evidence>
<dbReference type="Pfam" id="PF08478">
    <property type="entry name" value="POTRA_1"/>
    <property type="match status" value="1"/>
</dbReference>
<keyword evidence="7" id="KW-0131">Cell cycle</keyword>
<dbReference type="PANTHER" id="PTHR37820:SF1">
    <property type="entry name" value="CELL DIVISION PROTEIN FTSQ"/>
    <property type="match status" value="1"/>
</dbReference>
<gene>
    <name evidence="10" type="ORF">AB3X52_07645</name>
</gene>
<dbReference type="PANTHER" id="PTHR37820">
    <property type="entry name" value="CELL DIVISION PROTEIN DIVIB"/>
    <property type="match status" value="1"/>
</dbReference>
<dbReference type="InterPro" id="IPR013685">
    <property type="entry name" value="POTRA_FtsQ_type"/>
</dbReference>
<comment type="subcellular location">
    <subcellularLocation>
        <location evidence="1">Membrane</location>
    </subcellularLocation>
</comment>
<evidence type="ECO:0000256" key="2">
    <source>
        <dbReference type="ARBA" id="ARBA00022475"/>
    </source>
</evidence>
<evidence type="ECO:0000259" key="9">
    <source>
        <dbReference type="PROSITE" id="PS51779"/>
    </source>
</evidence>
<feature type="domain" description="POTRA" evidence="9">
    <location>
        <begin position="67"/>
        <end position="137"/>
    </location>
</feature>
<reference evidence="10 11" key="1">
    <citation type="submission" date="2024-07" db="EMBL/GenBank/DDBJ databases">
        <authorList>
            <person name="Lee S."/>
            <person name="Kang M."/>
        </authorList>
    </citation>
    <scope>NUCLEOTIDE SEQUENCE [LARGE SCALE GENOMIC DNA]</scope>
    <source>
        <strain evidence="10 11">DS6</strain>
    </source>
</reference>
<dbReference type="Proteomes" id="UP001556631">
    <property type="component" value="Unassembled WGS sequence"/>
</dbReference>
<dbReference type="EMBL" id="JBFPJR010000010">
    <property type="protein sequence ID" value="MEX0427486.1"/>
    <property type="molecule type" value="Genomic_DNA"/>
</dbReference>
<dbReference type="Gene3D" id="3.10.20.310">
    <property type="entry name" value="membrane protein fhac"/>
    <property type="match status" value="1"/>
</dbReference>